<evidence type="ECO:0000313" key="2">
    <source>
        <dbReference type="Proteomes" id="UP001232001"/>
    </source>
</evidence>
<dbReference type="Proteomes" id="UP001232001">
    <property type="component" value="Chromosome"/>
</dbReference>
<name>A0ABY8L0W6_9FLAO</name>
<gene>
    <name evidence="1" type="ORF">P8625_13625</name>
</gene>
<evidence type="ECO:0008006" key="3">
    <source>
        <dbReference type="Google" id="ProtNLM"/>
    </source>
</evidence>
<accession>A0ABY8L0W6</accession>
<organism evidence="1 2">
    <name type="scientific">Tenacibaculum tangerinum</name>
    <dbReference type="NCBI Taxonomy" id="3038772"/>
    <lineage>
        <taxon>Bacteria</taxon>
        <taxon>Pseudomonadati</taxon>
        <taxon>Bacteroidota</taxon>
        <taxon>Flavobacteriia</taxon>
        <taxon>Flavobacteriales</taxon>
        <taxon>Flavobacteriaceae</taxon>
        <taxon>Tenacibaculum</taxon>
    </lineage>
</organism>
<protein>
    <recommendedName>
        <fullName evidence="3">Knr4/Smi1-like domain-containing protein</fullName>
    </recommendedName>
</protein>
<keyword evidence="2" id="KW-1185">Reference proteome</keyword>
<reference evidence="1 2" key="1">
    <citation type="submission" date="2023-04" db="EMBL/GenBank/DDBJ databases">
        <title>Tenacibaculum tangerinum sp. nov., isolated from sea tidal flat of South Korea.</title>
        <authorList>
            <person name="Lee S.H."/>
            <person name="Kim J.-J."/>
        </authorList>
    </citation>
    <scope>NUCLEOTIDE SEQUENCE [LARGE SCALE GENOMIC DNA]</scope>
    <source>
        <strain evidence="1 2">GRR-S3-23</strain>
    </source>
</reference>
<dbReference type="EMBL" id="CP122539">
    <property type="protein sequence ID" value="WGH75099.1"/>
    <property type="molecule type" value="Genomic_DNA"/>
</dbReference>
<proteinExistence type="predicted"/>
<dbReference type="RefSeq" id="WP_279650989.1">
    <property type="nucleotide sequence ID" value="NZ_CP122539.1"/>
</dbReference>
<sequence length="159" mass="18571">MNIEILTELREYPSRYPNDIENRHENQGLTIAEIETLEQAWNTGDRFPQALRELLFLAGTYCHILDYNIHENQQEMQEEIREAMQLRGDSFSRPFYIIDNYGGDQFLFVYLDEDQINPMVYEYGPGAPDRGRPLDRPLYSLSQLVHLGITAVKEGINPM</sequence>
<evidence type="ECO:0000313" key="1">
    <source>
        <dbReference type="EMBL" id="WGH75099.1"/>
    </source>
</evidence>